<evidence type="ECO:0000256" key="1">
    <source>
        <dbReference type="SAM" id="MobiDB-lite"/>
    </source>
</evidence>
<comment type="caution">
    <text evidence="2">The sequence shown here is derived from an EMBL/GenBank/DDBJ whole genome shotgun (WGS) entry which is preliminary data.</text>
</comment>
<proteinExistence type="predicted"/>
<organism evidence="2 3">
    <name type="scientific">Colletotrichum musicola</name>
    <dbReference type="NCBI Taxonomy" id="2175873"/>
    <lineage>
        <taxon>Eukaryota</taxon>
        <taxon>Fungi</taxon>
        <taxon>Dikarya</taxon>
        <taxon>Ascomycota</taxon>
        <taxon>Pezizomycotina</taxon>
        <taxon>Sordariomycetes</taxon>
        <taxon>Hypocreomycetidae</taxon>
        <taxon>Glomerellales</taxon>
        <taxon>Glomerellaceae</taxon>
        <taxon>Colletotrichum</taxon>
        <taxon>Colletotrichum orchidearum species complex</taxon>
    </lineage>
</organism>
<evidence type="ECO:0000313" key="3">
    <source>
        <dbReference type="Proteomes" id="UP000639643"/>
    </source>
</evidence>
<dbReference type="AlphaFoldDB" id="A0A8H6KVW2"/>
<protein>
    <submittedName>
        <fullName evidence="2">Uncharacterized protein</fullName>
    </submittedName>
</protein>
<dbReference type="Proteomes" id="UP000639643">
    <property type="component" value="Unassembled WGS sequence"/>
</dbReference>
<sequence length="115" mass="11858">MFLPSFSAVRPAPLPCSVRLGQFPSPAAAAAANRAHPGAETGGDGEKLHKTETPICKPEWWNFGAGGTRSKPGGVITGFGTAPIWKGGRSWTDEMERRSAGVVGSGRSAAVPSTP</sequence>
<keyword evidence="3" id="KW-1185">Reference proteome</keyword>
<reference evidence="2" key="1">
    <citation type="journal article" date="2020" name="Phytopathology">
        <title>Genome Sequence Resources of Colletotrichum truncatum, C. plurivorum, C. musicola, and C. sojae: Four Species Pathogenic to Soybean (Glycine max).</title>
        <authorList>
            <person name="Rogerio F."/>
            <person name="Boufleur T.R."/>
            <person name="Ciampi-Guillardi M."/>
            <person name="Sukno S.A."/>
            <person name="Thon M.R."/>
            <person name="Massola Junior N.S."/>
            <person name="Baroncelli R."/>
        </authorList>
    </citation>
    <scope>NUCLEOTIDE SEQUENCE</scope>
    <source>
        <strain evidence="2">LFN0074</strain>
    </source>
</reference>
<name>A0A8H6KVW2_9PEZI</name>
<dbReference type="EMBL" id="WIGM01000125">
    <property type="protein sequence ID" value="KAF6838644.1"/>
    <property type="molecule type" value="Genomic_DNA"/>
</dbReference>
<feature type="region of interest" description="Disordered" evidence="1">
    <location>
        <begin position="26"/>
        <end position="115"/>
    </location>
</feature>
<gene>
    <name evidence="2" type="ORF">CMUS01_04557</name>
</gene>
<evidence type="ECO:0000313" key="2">
    <source>
        <dbReference type="EMBL" id="KAF6838644.1"/>
    </source>
</evidence>
<accession>A0A8H6KVW2</accession>